<feature type="compositionally biased region" description="Basic and acidic residues" evidence="1">
    <location>
        <begin position="554"/>
        <end position="567"/>
    </location>
</feature>
<dbReference type="RefSeq" id="XP_016981355.2">
    <property type="nucleotide sequence ID" value="XM_017125866.2"/>
</dbReference>
<feature type="compositionally biased region" description="Basic and acidic residues" evidence="1">
    <location>
        <begin position="662"/>
        <end position="671"/>
    </location>
</feature>
<feature type="compositionally biased region" description="Basic and acidic residues" evidence="1">
    <location>
        <begin position="573"/>
        <end position="584"/>
    </location>
</feature>
<feature type="region of interest" description="Disordered" evidence="1">
    <location>
        <begin position="294"/>
        <end position="346"/>
    </location>
</feature>
<feature type="compositionally biased region" description="Basic and acidic residues" evidence="1">
    <location>
        <begin position="303"/>
        <end position="346"/>
    </location>
</feature>
<feature type="region of interest" description="Disordered" evidence="1">
    <location>
        <begin position="1"/>
        <end position="55"/>
    </location>
</feature>
<dbReference type="Proteomes" id="UP001652680">
    <property type="component" value="Unassembled WGS sequence"/>
</dbReference>
<evidence type="ECO:0000256" key="1">
    <source>
        <dbReference type="SAM" id="MobiDB-lite"/>
    </source>
</evidence>
<evidence type="ECO:0000313" key="2">
    <source>
        <dbReference type="EnsemblMetazoa" id="XP_016981355.2"/>
    </source>
</evidence>
<reference evidence="3" key="1">
    <citation type="journal article" date="2021" name="Elife">
        <title>Highly contiguous assemblies of 101 drosophilid genomes.</title>
        <authorList>
            <person name="Kim B.Y."/>
            <person name="Wang J.R."/>
            <person name="Miller D.E."/>
            <person name="Barmina O."/>
            <person name="Delaney E."/>
            <person name="Thompson A."/>
            <person name="Comeault A.A."/>
            <person name="Peede D."/>
            <person name="D'Agostino E.R."/>
            <person name="Pelaez J."/>
            <person name="Aguilar J.M."/>
            <person name="Haji D."/>
            <person name="Matsunaga T."/>
            <person name="Armstrong E.E."/>
            <person name="Zych M."/>
            <person name="Ogawa Y."/>
            <person name="Stamenkovic-Radak M."/>
            <person name="Jelic M."/>
            <person name="Veselinovic M.S."/>
            <person name="Tanaskovic M."/>
            <person name="Eric P."/>
            <person name="Gao J.J."/>
            <person name="Katoh T.K."/>
            <person name="Toda M.J."/>
            <person name="Watabe H."/>
            <person name="Watada M."/>
            <person name="Davis J.S."/>
            <person name="Moyle L.C."/>
            <person name="Manoli G."/>
            <person name="Bertolini E."/>
            <person name="Kostal V."/>
            <person name="Hawley R.S."/>
            <person name="Takahashi A."/>
            <person name="Jones C.D."/>
            <person name="Price D.K."/>
            <person name="Whiteman N."/>
            <person name="Kopp A."/>
            <person name="Matute D.R."/>
            <person name="Petrov D.A."/>
        </authorList>
    </citation>
    <scope>NUCLEOTIDE SEQUENCE [LARGE SCALE GENOMIC DNA]</scope>
</reference>
<evidence type="ECO:0008006" key="4">
    <source>
        <dbReference type="Google" id="ProtNLM"/>
    </source>
</evidence>
<protein>
    <recommendedName>
        <fullName evidence="4">Trichohyalin</fullName>
    </recommendedName>
</protein>
<feature type="compositionally biased region" description="Polar residues" evidence="1">
    <location>
        <begin position="752"/>
        <end position="767"/>
    </location>
</feature>
<feature type="region of interest" description="Disordered" evidence="1">
    <location>
        <begin position="213"/>
        <end position="232"/>
    </location>
</feature>
<dbReference type="GeneID" id="108046264"/>
<feature type="region of interest" description="Disordered" evidence="1">
    <location>
        <begin position="450"/>
        <end position="488"/>
    </location>
</feature>
<keyword evidence="3" id="KW-1185">Reference proteome</keyword>
<feature type="compositionally biased region" description="Basic residues" evidence="1">
    <location>
        <begin position="9"/>
        <end position="18"/>
    </location>
</feature>
<feature type="compositionally biased region" description="Basic and acidic residues" evidence="1">
    <location>
        <begin position="450"/>
        <end position="473"/>
    </location>
</feature>
<feature type="region of interest" description="Disordered" evidence="1">
    <location>
        <begin position="554"/>
        <end position="671"/>
    </location>
</feature>
<proteinExistence type="predicted"/>
<accession>A0ABM5HJM5</accession>
<reference evidence="2" key="2">
    <citation type="submission" date="2025-05" db="UniProtKB">
        <authorList>
            <consortium name="EnsemblMetazoa"/>
        </authorList>
    </citation>
    <scope>IDENTIFICATION</scope>
</reference>
<dbReference type="EnsemblMetazoa" id="XM_017125866.2">
    <property type="protein sequence ID" value="XP_016981355.2"/>
    <property type="gene ID" value="LOC108046264"/>
</dbReference>
<feature type="region of interest" description="Disordered" evidence="1">
    <location>
        <begin position="737"/>
        <end position="807"/>
    </location>
</feature>
<evidence type="ECO:0000313" key="3">
    <source>
        <dbReference type="Proteomes" id="UP001652680"/>
    </source>
</evidence>
<sequence length="1142" mass="136879">MENINKRELVKRRKRRSMRDRLDRSYRQKRQSSPPQLVAPKPSSSSLARRRSKTSPFEWRKRVKHLDYLEDQYRREEQEMWSLEFPSEECPKLEPPPIICKPKNRAKTVGVQVDVPVLSPRAKRDLCGRERKQREILERRERERVEKLIREQERDRQRTLLAKQLQLDRQRLEKARQLRDRRLREQQQKVKERRDYERYLMFKKREEQRLRDQRWRARRRPSTPSSQNVEVVEEVGTDLGEDLRHMSRTAMTVPADSEDTQSTRREQQLHLRAENVRHKVLAYEQLKEFHRERARSGRYRQLRMRETPEEKAKKQEKEEKKQRYQENKKLERKHSEKLKSELEEMKDFQRKACEQEEIKIERLKMKLNEVRERERRRNEEMKLISQRTKELEKREREECERIAKEEKFQREKGLLEKLKRNRSEKDELEKKAREEDLKREQFLKQWLQMQDKEREEREEREERQKRVIPEGEMKTQNTVDMGDQANELRKEELDLMERENLLKERQGMTKLEEVKARDQRLQKIRQIRERELQVEFETREVAKQLKEQLERQLELHTNREMGQKPLEETAFPKLEDLETEEKILVTESQNFEDKAPHGTQISEDRTKSIESETKRKSQPNDMEKYPGDMNTQHGSSSKDILSASHTKVQQFCQQAEPQAEGNQERDGKLNDQVLERRQVLEELRLEAGKLADQHSLARRCRRKESFEIQDENIKNAVTEPYPSEEVVDENWSCMLTQDKQTADKTRQPKIQRLSSSREYFQPGSPQTRSERWSRFIGSERESESEDLGGRGRNRVSSSSGENDAQKAPRYSLVGSYCPSKKIYTVEAQNIQPTPYGNTEQQEAYGSYVRNRVANWRKSLRPNSYSTDEEEIVERRERNGGKSYNVGLTFCTQTGKKRYPQNKQRQFKQREGQVQQRRVFGQLLTEARSSDYHQEILNGENCLLQQKLSEGQTKATNNYVQEALLQAACRIISLLKNDQAFASSEEEFETPEDGLPEQIHRQETESKIKLPRPIFKTLMEPLLPLTLPHLFEKFVMLDNELEAHLRKLSIRVFGGQGGKDMRREVERMMDQQRQVQSIHLAKMCRDSEEQTLRQWRRLARNSLLGLNNIFKDYCDMRDALPCVTLQTIERLYSEWKVRRFTVD</sequence>
<feature type="compositionally biased region" description="Basic and acidic residues" evidence="1">
    <location>
        <begin position="591"/>
        <end position="615"/>
    </location>
</feature>
<organism evidence="2 3">
    <name type="scientific">Drosophila rhopaloa</name>
    <name type="common">Fruit fly</name>
    <dbReference type="NCBI Taxonomy" id="1041015"/>
    <lineage>
        <taxon>Eukaryota</taxon>
        <taxon>Metazoa</taxon>
        <taxon>Ecdysozoa</taxon>
        <taxon>Arthropoda</taxon>
        <taxon>Hexapoda</taxon>
        <taxon>Insecta</taxon>
        <taxon>Pterygota</taxon>
        <taxon>Neoptera</taxon>
        <taxon>Endopterygota</taxon>
        <taxon>Diptera</taxon>
        <taxon>Brachycera</taxon>
        <taxon>Muscomorpha</taxon>
        <taxon>Ephydroidea</taxon>
        <taxon>Drosophilidae</taxon>
        <taxon>Drosophila</taxon>
        <taxon>Sophophora</taxon>
    </lineage>
</organism>
<feature type="compositionally biased region" description="Polar residues" evidence="1">
    <location>
        <begin position="629"/>
        <end position="656"/>
    </location>
</feature>
<name>A0ABM5HJM5_DRORH</name>
<feature type="compositionally biased region" description="Basic and acidic residues" evidence="1">
    <location>
        <begin position="768"/>
        <end position="781"/>
    </location>
</feature>